<dbReference type="InterPro" id="IPR018710">
    <property type="entry name" value="DUF2232"/>
</dbReference>
<dbReference type="OrthoDB" id="2987886at2"/>
<dbReference type="Pfam" id="PF09991">
    <property type="entry name" value="DUF2232"/>
    <property type="match status" value="1"/>
</dbReference>
<sequence length="314" mass="35505">MNQSKKLTQGALMIAIFMVLLFLTVFIPGVSIVSVFLLPLPFIMYASKYNWKPSLLLLAVSVVVSMIFLSIFSITFPILMGIAGILIGSSIYKNLSAYETLARGTFGFVIGLLFVFVFSQVLLQVNLVEEFQTMANESIELSTSIADEFGVAGEIEDFEETFKTQINYLMNLLPVFIIITALLMALVSQWISYKVINKIEKEDLHFPPFRTLRIPSSIIWIYLIALLFSFMDLDPSGTVYLVIQNVQVIISILLTIQGFSFIFFFAHHKKLSKAIPIFSIVLTVLFPLLFLNLMPIVGIIDIGFKLRERLIRNK</sequence>
<keyword evidence="1" id="KW-0812">Transmembrane</keyword>
<reference evidence="2 3" key="1">
    <citation type="journal article" date="2016" name="Int. J. Syst. Evol. Microbiol.">
        <title>Oceanobacillus halophilus sp. nov., a novel moderately halophilic bacterium from a hypersaline lake.</title>
        <authorList>
            <person name="Amoozegar M.A."/>
            <person name="Bagheri M."/>
            <person name="Makhdoumi A."/>
            <person name="Nikou M.M."/>
            <person name="Fazeli S.A.S."/>
            <person name="Schumann P."/>
            <person name="Sproer C."/>
            <person name="Sanchez-Porro C."/>
            <person name="Ventosa A."/>
        </authorList>
    </citation>
    <scope>NUCLEOTIDE SEQUENCE [LARGE SCALE GENOMIC DNA]</scope>
    <source>
        <strain evidence="2 3">DSM 23996</strain>
    </source>
</reference>
<accession>A0A495A0K2</accession>
<evidence type="ECO:0000313" key="3">
    <source>
        <dbReference type="Proteomes" id="UP000269301"/>
    </source>
</evidence>
<proteinExistence type="predicted"/>
<keyword evidence="1" id="KW-1133">Transmembrane helix</keyword>
<feature type="transmembrane region" description="Helical" evidence="1">
    <location>
        <begin position="277"/>
        <end position="300"/>
    </location>
</feature>
<dbReference type="Proteomes" id="UP000269301">
    <property type="component" value="Unassembled WGS sequence"/>
</dbReference>
<dbReference type="AlphaFoldDB" id="A0A495A0K2"/>
<feature type="transmembrane region" description="Helical" evidence="1">
    <location>
        <begin position="168"/>
        <end position="191"/>
    </location>
</feature>
<evidence type="ECO:0000313" key="2">
    <source>
        <dbReference type="EMBL" id="RKQ32956.1"/>
    </source>
</evidence>
<name>A0A495A0K2_9BACI</name>
<organism evidence="2 3">
    <name type="scientific">Oceanobacillus halophilus</name>
    <dbReference type="NCBI Taxonomy" id="930130"/>
    <lineage>
        <taxon>Bacteria</taxon>
        <taxon>Bacillati</taxon>
        <taxon>Bacillota</taxon>
        <taxon>Bacilli</taxon>
        <taxon>Bacillales</taxon>
        <taxon>Bacillaceae</taxon>
        <taxon>Oceanobacillus</taxon>
    </lineage>
</organism>
<gene>
    <name evidence="2" type="ORF">D8M06_11190</name>
</gene>
<comment type="caution">
    <text evidence="2">The sequence shown here is derived from an EMBL/GenBank/DDBJ whole genome shotgun (WGS) entry which is preliminary data.</text>
</comment>
<feature type="transmembrane region" description="Helical" evidence="1">
    <location>
        <begin position="100"/>
        <end position="123"/>
    </location>
</feature>
<dbReference type="PANTHER" id="PTHR41324:SF1">
    <property type="entry name" value="DUF2232 DOMAIN-CONTAINING PROTEIN"/>
    <property type="match status" value="1"/>
</dbReference>
<keyword evidence="1" id="KW-0472">Membrane</keyword>
<dbReference type="PANTHER" id="PTHR41324">
    <property type="entry name" value="MEMBRANE PROTEIN-RELATED"/>
    <property type="match status" value="1"/>
</dbReference>
<feature type="transmembrane region" description="Helical" evidence="1">
    <location>
        <begin position="242"/>
        <end position="265"/>
    </location>
</feature>
<dbReference type="EMBL" id="RBZP01000008">
    <property type="protein sequence ID" value="RKQ32956.1"/>
    <property type="molecule type" value="Genomic_DNA"/>
</dbReference>
<feature type="transmembrane region" description="Helical" evidence="1">
    <location>
        <begin position="12"/>
        <end position="43"/>
    </location>
</feature>
<feature type="transmembrane region" description="Helical" evidence="1">
    <location>
        <begin position="55"/>
        <end position="88"/>
    </location>
</feature>
<dbReference type="RefSeq" id="WP_121204493.1">
    <property type="nucleotide sequence ID" value="NZ_RBZP01000008.1"/>
</dbReference>
<keyword evidence="3" id="KW-1185">Reference proteome</keyword>
<evidence type="ECO:0000256" key="1">
    <source>
        <dbReference type="SAM" id="Phobius"/>
    </source>
</evidence>
<feature type="transmembrane region" description="Helical" evidence="1">
    <location>
        <begin position="212"/>
        <end position="230"/>
    </location>
</feature>
<protein>
    <submittedName>
        <fullName evidence="2">DUF2232 domain-containing protein</fullName>
    </submittedName>
</protein>